<dbReference type="InterPro" id="IPR036236">
    <property type="entry name" value="Znf_C2H2_sf"/>
</dbReference>
<dbReference type="InterPro" id="IPR040048">
    <property type="entry name" value="ZNF277"/>
</dbReference>
<feature type="region of interest" description="Disordered" evidence="6">
    <location>
        <begin position="351"/>
        <end position="403"/>
    </location>
</feature>
<dbReference type="PROSITE" id="PS50157">
    <property type="entry name" value="ZINC_FINGER_C2H2_2"/>
    <property type="match status" value="2"/>
</dbReference>
<evidence type="ECO:0000256" key="1">
    <source>
        <dbReference type="ARBA" id="ARBA00022723"/>
    </source>
</evidence>
<feature type="compositionally biased region" description="Acidic residues" evidence="6">
    <location>
        <begin position="351"/>
        <end position="360"/>
    </location>
</feature>
<dbReference type="InterPro" id="IPR041661">
    <property type="entry name" value="ZN622/Rei1/Reh1_Znf-C2H2"/>
</dbReference>
<dbReference type="Gene3D" id="3.30.160.60">
    <property type="entry name" value="Classic Zinc Finger"/>
    <property type="match status" value="1"/>
</dbReference>
<dbReference type="InterPro" id="IPR013087">
    <property type="entry name" value="Znf_C2H2_type"/>
</dbReference>
<gene>
    <name evidence="8" type="ORF">M0812_09700</name>
</gene>
<comment type="similarity">
    <text evidence="4">Belongs to the ZNF277 family.</text>
</comment>
<evidence type="ECO:0000313" key="9">
    <source>
        <dbReference type="Proteomes" id="UP001146793"/>
    </source>
</evidence>
<dbReference type="AlphaFoldDB" id="A0AAV7ZRC7"/>
<evidence type="ECO:0000259" key="7">
    <source>
        <dbReference type="PROSITE" id="PS50157"/>
    </source>
</evidence>
<proteinExistence type="inferred from homology"/>
<feature type="compositionally biased region" description="Acidic residues" evidence="6">
    <location>
        <begin position="369"/>
        <end position="384"/>
    </location>
</feature>
<feature type="domain" description="C2H2-type" evidence="7">
    <location>
        <begin position="6"/>
        <end position="34"/>
    </location>
</feature>
<keyword evidence="3" id="KW-0862">Zinc</keyword>
<comment type="caution">
    <text evidence="8">The sequence shown here is derived from an EMBL/GenBank/DDBJ whole genome shotgun (WGS) entry which is preliminary data.</text>
</comment>
<dbReference type="PANTHER" id="PTHR13267">
    <property type="entry name" value="ZINC FINGER PROTEIN 277"/>
    <property type="match status" value="1"/>
</dbReference>
<evidence type="ECO:0000313" key="8">
    <source>
        <dbReference type="EMBL" id="KAJ3443855.1"/>
    </source>
</evidence>
<feature type="domain" description="C2H2-type" evidence="7">
    <location>
        <begin position="293"/>
        <end position="322"/>
    </location>
</feature>
<protein>
    <submittedName>
        <fullName evidence="8">Zinc finger protein</fullName>
    </submittedName>
</protein>
<dbReference type="SUPFAM" id="SSF57667">
    <property type="entry name" value="beta-beta-alpha zinc fingers"/>
    <property type="match status" value="2"/>
</dbReference>
<dbReference type="Pfam" id="PF12756">
    <property type="entry name" value="zf-C2H2_2"/>
    <property type="match status" value="2"/>
</dbReference>
<keyword evidence="1" id="KW-0479">Metal-binding</keyword>
<evidence type="ECO:0000256" key="6">
    <source>
        <dbReference type="SAM" id="MobiDB-lite"/>
    </source>
</evidence>
<dbReference type="PANTHER" id="PTHR13267:SF3">
    <property type="entry name" value="ZINC FINGER PROTEIN 277"/>
    <property type="match status" value="1"/>
</dbReference>
<evidence type="ECO:0000256" key="3">
    <source>
        <dbReference type="ARBA" id="ARBA00022833"/>
    </source>
</evidence>
<reference evidence="8" key="1">
    <citation type="submission" date="2022-08" db="EMBL/GenBank/DDBJ databases">
        <title>Novel sulphate-reducing endosymbionts in the free-living metamonad Anaeramoeba.</title>
        <authorList>
            <person name="Jerlstrom-Hultqvist J."/>
            <person name="Cepicka I."/>
            <person name="Gallot-Lavallee L."/>
            <person name="Salas-Leiva D."/>
            <person name="Curtis B.A."/>
            <person name="Zahonova K."/>
            <person name="Pipaliya S."/>
            <person name="Dacks J."/>
            <person name="Roger A.J."/>
        </authorList>
    </citation>
    <scope>NUCLEOTIDE SEQUENCE</scope>
    <source>
        <strain evidence="8">Busselton2</strain>
    </source>
</reference>
<evidence type="ECO:0000256" key="5">
    <source>
        <dbReference type="PROSITE-ProRule" id="PRU00042"/>
    </source>
</evidence>
<name>A0AAV7ZRC7_9EUKA</name>
<dbReference type="SMART" id="SM00355">
    <property type="entry name" value="ZnF_C2H2"/>
    <property type="match status" value="5"/>
</dbReference>
<dbReference type="PROSITE" id="PS00028">
    <property type="entry name" value="ZINC_FINGER_C2H2_1"/>
    <property type="match status" value="3"/>
</dbReference>
<dbReference type="EMBL" id="JANTQA010000023">
    <property type="protein sequence ID" value="KAJ3443855.1"/>
    <property type="molecule type" value="Genomic_DNA"/>
</dbReference>
<sequence>MENQKYQCNLCLAHFVSQENIIEHMLLNHNVTVPFEGNKPNLDSVSFIEIIKQKETKKENNKKQSAKEILDEMIKIQQKERNSKFSKKCLYCREVLNNRKEFFEHLYFRHKFNIGKYDNLVLTDEFIQVIKEYLDKQQCIFCKKIFPNIKMTTTHMRKKRHYRINPKDKRFDKFYMKYYLKNCHKEESQYSNELSSDNISGSESGLEYEYQNILNQENNLIQDENEDNWEDSDDNSIAKCLFCEKSSSKVELIFQHMNEIHNFELNSFRKNQNLNFYQTVKIINYIRLKIREHNCPVCDKNFKDNNKLLNHLHLKNHVYVKIDKNRLWNDEQFLIPILENDLILQGFCDDSEFSDDDEKEDQDKKDEKGVEDEEEEEEEEEEKENEEKDKVDENENENEKEHK</sequence>
<keyword evidence="2 5" id="KW-0863">Zinc-finger</keyword>
<organism evidence="8 9">
    <name type="scientific">Anaeramoeba flamelloides</name>
    <dbReference type="NCBI Taxonomy" id="1746091"/>
    <lineage>
        <taxon>Eukaryota</taxon>
        <taxon>Metamonada</taxon>
        <taxon>Anaeramoebidae</taxon>
        <taxon>Anaeramoeba</taxon>
    </lineage>
</organism>
<evidence type="ECO:0000256" key="4">
    <source>
        <dbReference type="ARBA" id="ARBA00034119"/>
    </source>
</evidence>
<dbReference type="GO" id="GO:0008270">
    <property type="term" value="F:zinc ion binding"/>
    <property type="evidence" value="ECO:0007669"/>
    <property type="project" value="UniProtKB-KW"/>
</dbReference>
<dbReference type="Proteomes" id="UP001146793">
    <property type="component" value="Unassembled WGS sequence"/>
</dbReference>
<evidence type="ECO:0000256" key="2">
    <source>
        <dbReference type="ARBA" id="ARBA00022771"/>
    </source>
</evidence>
<accession>A0AAV7ZRC7</accession>
<feature type="compositionally biased region" description="Basic and acidic residues" evidence="6">
    <location>
        <begin position="385"/>
        <end position="403"/>
    </location>
</feature>